<evidence type="ECO:0000313" key="2">
    <source>
        <dbReference type="Proteomes" id="UP001148629"/>
    </source>
</evidence>
<organism evidence="1 2">
    <name type="scientific">Fusarium decemcellulare</name>
    <dbReference type="NCBI Taxonomy" id="57161"/>
    <lineage>
        <taxon>Eukaryota</taxon>
        <taxon>Fungi</taxon>
        <taxon>Dikarya</taxon>
        <taxon>Ascomycota</taxon>
        <taxon>Pezizomycotina</taxon>
        <taxon>Sordariomycetes</taxon>
        <taxon>Hypocreomycetidae</taxon>
        <taxon>Hypocreales</taxon>
        <taxon>Nectriaceae</taxon>
        <taxon>Fusarium</taxon>
        <taxon>Fusarium decemcellulare species complex</taxon>
    </lineage>
</organism>
<sequence length="327" mass="34970">MSGLSSDAAWSAIEREKDGSNSYDLTSDIAAEKLQDQIRDRTVLITGVTPGSLGADAARVIAVHAPKLLILAGRSEQPLQETIATVKKTCSSTVSIKPLMVDLGSQSSVRAAASELLKLTSVVDVLINSAGLMMIPAFTKTPEGIEMHFGVNHIGHFLLTNLIMPVLLKSPSPCVVNVSSAAHRSSPVRFDDYNFEDGKTYEPFLGYAQSKCANLLFTVSLSQKLGSKGLVAFGVDPGGSITNLFYRWADEDGQPSAALKARSKTVPQAVASYIVAAFDPNIKDRSGAVICAADIDDSTPDHAKNPDLAEKLWKLSEKLVGQQFTYI</sequence>
<evidence type="ECO:0000313" key="1">
    <source>
        <dbReference type="EMBL" id="KAJ3540961.1"/>
    </source>
</evidence>
<comment type="caution">
    <text evidence="1">The sequence shown here is derived from an EMBL/GenBank/DDBJ whole genome shotgun (WGS) entry which is preliminary data.</text>
</comment>
<dbReference type="EMBL" id="JANRMS010000378">
    <property type="protein sequence ID" value="KAJ3540961.1"/>
    <property type="molecule type" value="Genomic_DNA"/>
</dbReference>
<proteinExistence type="predicted"/>
<name>A0ACC1SJK8_9HYPO</name>
<reference evidence="1" key="1">
    <citation type="submission" date="2022-08" db="EMBL/GenBank/DDBJ databases">
        <title>Genome Sequence of Fusarium decemcellulare.</title>
        <authorList>
            <person name="Buettner E."/>
        </authorList>
    </citation>
    <scope>NUCLEOTIDE SEQUENCE</scope>
    <source>
        <strain evidence="1">Babe19</strain>
    </source>
</reference>
<dbReference type="Proteomes" id="UP001148629">
    <property type="component" value="Unassembled WGS sequence"/>
</dbReference>
<gene>
    <name evidence="1" type="ORF">NM208_g4823</name>
</gene>
<protein>
    <submittedName>
        <fullName evidence="1">Uncharacterized protein</fullName>
    </submittedName>
</protein>
<keyword evidence="2" id="KW-1185">Reference proteome</keyword>
<accession>A0ACC1SJK8</accession>